<dbReference type="CDD" id="cd12291">
    <property type="entry name" value="RRM1_La"/>
    <property type="match status" value="1"/>
</dbReference>
<dbReference type="InterPro" id="IPR036390">
    <property type="entry name" value="WH_DNA-bd_sf"/>
</dbReference>
<dbReference type="Gene3D" id="1.10.10.10">
    <property type="entry name" value="Winged helix-like DNA-binding domain superfamily/Winged helix DNA-binding domain"/>
    <property type="match status" value="1"/>
</dbReference>
<evidence type="ECO:0000256" key="4">
    <source>
        <dbReference type="PROSITE-ProRule" id="PRU00332"/>
    </source>
</evidence>
<evidence type="ECO:0000313" key="8">
    <source>
        <dbReference type="EMBL" id="KAF2101199.1"/>
    </source>
</evidence>
<keyword evidence="8" id="KW-0238">DNA-binding</keyword>
<keyword evidence="9" id="KW-1185">Reference proteome</keyword>
<dbReference type="Proteomes" id="UP000799772">
    <property type="component" value="Unassembled WGS sequence"/>
</dbReference>
<comment type="caution">
    <text evidence="8">The sequence shown here is derived from an EMBL/GenBank/DDBJ whole genome shotgun (WGS) entry which is preliminary data.</text>
</comment>
<feature type="region of interest" description="Disordered" evidence="5">
    <location>
        <begin position="201"/>
        <end position="221"/>
    </location>
</feature>
<dbReference type="Pfam" id="PF05383">
    <property type="entry name" value="La"/>
    <property type="match status" value="1"/>
</dbReference>
<dbReference type="Pfam" id="PF00076">
    <property type="entry name" value="RRM_1"/>
    <property type="match status" value="1"/>
</dbReference>
<dbReference type="GO" id="GO:0006396">
    <property type="term" value="P:RNA processing"/>
    <property type="evidence" value="ECO:0007669"/>
    <property type="project" value="InterPro"/>
</dbReference>
<feature type="domain" description="HTH La-type RNA-binding" evidence="7">
    <location>
        <begin position="1"/>
        <end position="87"/>
    </location>
</feature>
<dbReference type="InterPro" id="IPR036388">
    <property type="entry name" value="WH-like_DNA-bd_sf"/>
</dbReference>
<organism evidence="8 9">
    <name type="scientific">Rhizodiscina lignyota</name>
    <dbReference type="NCBI Taxonomy" id="1504668"/>
    <lineage>
        <taxon>Eukaryota</taxon>
        <taxon>Fungi</taxon>
        <taxon>Dikarya</taxon>
        <taxon>Ascomycota</taxon>
        <taxon>Pezizomycotina</taxon>
        <taxon>Dothideomycetes</taxon>
        <taxon>Pleosporomycetidae</taxon>
        <taxon>Aulographales</taxon>
        <taxon>Rhizodiscinaceae</taxon>
        <taxon>Rhizodiscina</taxon>
    </lineage>
</organism>
<comment type="subcellular location">
    <subcellularLocation>
        <location evidence="1">Nucleus</location>
    </subcellularLocation>
</comment>
<dbReference type="GO" id="GO:0003677">
    <property type="term" value="F:DNA binding"/>
    <property type="evidence" value="ECO:0007669"/>
    <property type="project" value="UniProtKB-KW"/>
</dbReference>
<dbReference type="SMART" id="SM00715">
    <property type="entry name" value="LA"/>
    <property type="match status" value="1"/>
</dbReference>
<protein>
    <submittedName>
        <fullName evidence="8">Winged helix DNA-binding domain-containing protein</fullName>
    </submittedName>
</protein>
<dbReference type="PRINTS" id="PR00302">
    <property type="entry name" value="LUPUSLA"/>
</dbReference>
<evidence type="ECO:0000259" key="7">
    <source>
        <dbReference type="PROSITE" id="PS50961"/>
    </source>
</evidence>
<dbReference type="GO" id="GO:1990904">
    <property type="term" value="C:ribonucleoprotein complex"/>
    <property type="evidence" value="ECO:0007669"/>
    <property type="project" value="InterPro"/>
</dbReference>
<feature type="compositionally biased region" description="Basic and acidic residues" evidence="5">
    <location>
        <begin position="211"/>
        <end position="221"/>
    </location>
</feature>
<dbReference type="SUPFAM" id="SSF46785">
    <property type="entry name" value="Winged helix' DNA-binding domain"/>
    <property type="match status" value="1"/>
</dbReference>
<dbReference type="AlphaFoldDB" id="A0A9P4MD11"/>
<dbReference type="PANTHER" id="PTHR22792:SF140">
    <property type="entry name" value="ACHILLES, ISOFORM A"/>
    <property type="match status" value="1"/>
</dbReference>
<keyword evidence="3" id="KW-0539">Nucleus</keyword>
<sequence length="221" mass="25579">TDDPDEIRKQIEFYFSDSNLYQDKYLFGLVKGSANRSVPLKTITSFKRMQRFQPYSAVVAAMRESETLDLIEKTRPGEEEIVRKVPIEAMHGETQGEWFKSFEDSTKPRSIYAKGFGEETAKTQIEIEEFFARYGQVKAVRLRRTAQRVFKGSVFVEFDTPETQKEFLEMDEKPKWHGKQLLIMSKEQYCADKEADIKAGKLLPNPSYEKYQGDGKGGRGR</sequence>
<dbReference type="GO" id="GO:0005634">
    <property type="term" value="C:nucleus"/>
    <property type="evidence" value="ECO:0007669"/>
    <property type="project" value="UniProtKB-SubCell"/>
</dbReference>
<evidence type="ECO:0000256" key="2">
    <source>
        <dbReference type="ARBA" id="ARBA00022884"/>
    </source>
</evidence>
<evidence type="ECO:0000256" key="3">
    <source>
        <dbReference type="ARBA" id="ARBA00023242"/>
    </source>
</evidence>
<dbReference type="Gene3D" id="3.30.70.330">
    <property type="match status" value="1"/>
</dbReference>
<dbReference type="OrthoDB" id="439993at2759"/>
<dbReference type="PROSITE" id="PS50102">
    <property type="entry name" value="RRM"/>
    <property type="match status" value="1"/>
</dbReference>
<dbReference type="InterPro" id="IPR006630">
    <property type="entry name" value="La_HTH"/>
</dbReference>
<evidence type="ECO:0000313" key="9">
    <source>
        <dbReference type="Proteomes" id="UP000799772"/>
    </source>
</evidence>
<dbReference type="InterPro" id="IPR000504">
    <property type="entry name" value="RRM_dom"/>
</dbReference>
<dbReference type="InterPro" id="IPR035979">
    <property type="entry name" value="RBD_domain_sf"/>
</dbReference>
<dbReference type="SMART" id="SM00360">
    <property type="entry name" value="RRM"/>
    <property type="match status" value="1"/>
</dbReference>
<keyword evidence="2 4" id="KW-0694">RNA-binding</keyword>
<evidence type="ECO:0000256" key="1">
    <source>
        <dbReference type="ARBA" id="ARBA00004123"/>
    </source>
</evidence>
<feature type="non-terminal residue" evidence="8">
    <location>
        <position position="221"/>
    </location>
</feature>
<dbReference type="PROSITE" id="PS50961">
    <property type="entry name" value="HTH_LA"/>
    <property type="match status" value="1"/>
</dbReference>
<gene>
    <name evidence="8" type="ORF">NA57DRAFT_18729</name>
</gene>
<feature type="domain" description="RRM" evidence="6">
    <location>
        <begin position="109"/>
        <end position="188"/>
    </location>
</feature>
<reference evidence="8" key="1">
    <citation type="journal article" date="2020" name="Stud. Mycol.">
        <title>101 Dothideomycetes genomes: a test case for predicting lifestyles and emergence of pathogens.</title>
        <authorList>
            <person name="Haridas S."/>
            <person name="Albert R."/>
            <person name="Binder M."/>
            <person name="Bloem J."/>
            <person name="Labutti K."/>
            <person name="Salamov A."/>
            <person name="Andreopoulos B."/>
            <person name="Baker S."/>
            <person name="Barry K."/>
            <person name="Bills G."/>
            <person name="Bluhm B."/>
            <person name="Cannon C."/>
            <person name="Castanera R."/>
            <person name="Culley D."/>
            <person name="Daum C."/>
            <person name="Ezra D."/>
            <person name="Gonzalez J."/>
            <person name="Henrissat B."/>
            <person name="Kuo A."/>
            <person name="Liang C."/>
            <person name="Lipzen A."/>
            <person name="Lutzoni F."/>
            <person name="Magnuson J."/>
            <person name="Mondo S."/>
            <person name="Nolan M."/>
            <person name="Ohm R."/>
            <person name="Pangilinan J."/>
            <person name="Park H.-J."/>
            <person name="Ramirez L."/>
            <person name="Alfaro M."/>
            <person name="Sun H."/>
            <person name="Tritt A."/>
            <person name="Yoshinaga Y."/>
            <person name="Zwiers L.-H."/>
            <person name="Turgeon B."/>
            <person name="Goodwin S."/>
            <person name="Spatafora J."/>
            <person name="Crous P."/>
            <person name="Grigoriev I."/>
        </authorList>
    </citation>
    <scope>NUCLEOTIDE SEQUENCE</scope>
    <source>
        <strain evidence="8">CBS 133067</strain>
    </source>
</reference>
<proteinExistence type="predicted"/>
<dbReference type="EMBL" id="ML978123">
    <property type="protein sequence ID" value="KAF2101199.1"/>
    <property type="molecule type" value="Genomic_DNA"/>
</dbReference>
<dbReference type="InterPro" id="IPR002344">
    <property type="entry name" value="Lupus_La"/>
</dbReference>
<name>A0A9P4MD11_9PEZI</name>
<dbReference type="PANTHER" id="PTHR22792">
    <property type="entry name" value="LUPUS LA PROTEIN-RELATED"/>
    <property type="match status" value="1"/>
</dbReference>
<evidence type="ECO:0000259" key="6">
    <source>
        <dbReference type="PROSITE" id="PS50102"/>
    </source>
</evidence>
<dbReference type="InterPro" id="IPR012677">
    <property type="entry name" value="Nucleotide-bd_a/b_plait_sf"/>
</dbReference>
<evidence type="ECO:0000256" key="5">
    <source>
        <dbReference type="SAM" id="MobiDB-lite"/>
    </source>
</evidence>
<accession>A0A9P4MD11</accession>
<dbReference type="GO" id="GO:0003729">
    <property type="term" value="F:mRNA binding"/>
    <property type="evidence" value="ECO:0007669"/>
    <property type="project" value="TreeGrafter"/>
</dbReference>
<dbReference type="InterPro" id="IPR045180">
    <property type="entry name" value="La_dom_prot"/>
</dbReference>
<dbReference type="SUPFAM" id="SSF54928">
    <property type="entry name" value="RNA-binding domain, RBD"/>
    <property type="match status" value="1"/>
</dbReference>
<feature type="non-terminal residue" evidence="8">
    <location>
        <position position="1"/>
    </location>
</feature>